<dbReference type="EMBL" id="CAXLJL010000267">
    <property type="protein sequence ID" value="CAL5135488.1"/>
    <property type="molecule type" value="Genomic_DNA"/>
</dbReference>
<feature type="compositionally biased region" description="Polar residues" evidence="1">
    <location>
        <begin position="155"/>
        <end position="167"/>
    </location>
</feature>
<gene>
    <name evidence="2" type="ORF">CDAUBV1_LOCUS9626</name>
</gene>
<feature type="compositionally biased region" description="Polar residues" evidence="1">
    <location>
        <begin position="231"/>
        <end position="257"/>
    </location>
</feature>
<feature type="region of interest" description="Disordered" evidence="1">
    <location>
        <begin position="133"/>
        <end position="167"/>
    </location>
</feature>
<sequence>MFLPDCHRNNEQEFRYCTRNSTGSAKRSLSRSLQCSPLHRSTVKNPKPIKDLSDTDNYEHSRVNDLISPSSELLKEFIIESVLILLRNRLSDSPLKSHLDAGPNRSSVRCSQKLGSISRRGFTNERHFAPEKHLPSHFLNSPKDCTDPPVRGKSNIRSRPDWNSSRSSVALTGTYRNYAPTASVLQPSVKFESTHPCAPEKPTKQEPSYKARHSFLPVKDPRNIVRPLPSPTNDTSMVLSTGRRQQRLSAQPPSTYRKTPKLPQPALLRDTTVKPSSFRHRADSESSTVKKLRFVHQTKVLNEE</sequence>
<evidence type="ECO:0000313" key="2">
    <source>
        <dbReference type="EMBL" id="CAL5135488.1"/>
    </source>
</evidence>
<dbReference type="Proteomes" id="UP001497525">
    <property type="component" value="Unassembled WGS sequence"/>
</dbReference>
<evidence type="ECO:0000313" key="3">
    <source>
        <dbReference type="Proteomes" id="UP001497525"/>
    </source>
</evidence>
<evidence type="ECO:0000256" key="1">
    <source>
        <dbReference type="SAM" id="MobiDB-lite"/>
    </source>
</evidence>
<protein>
    <submittedName>
        <fullName evidence="2">Uncharacterized protein</fullName>
    </submittedName>
</protein>
<reference evidence="2" key="1">
    <citation type="submission" date="2024-06" db="EMBL/GenBank/DDBJ databases">
        <authorList>
            <person name="Liu X."/>
            <person name="Lenzi L."/>
            <person name="Haldenby T S."/>
            <person name="Uol C."/>
        </authorList>
    </citation>
    <scope>NUCLEOTIDE SEQUENCE</scope>
</reference>
<name>A0AAV2TDQ2_CALDB</name>
<comment type="caution">
    <text evidence="2">The sequence shown here is derived from an EMBL/GenBank/DDBJ whole genome shotgun (WGS) entry which is preliminary data.</text>
</comment>
<feature type="region of interest" description="Disordered" evidence="1">
    <location>
        <begin position="192"/>
        <end position="213"/>
    </location>
</feature>
<feature type="region of interest" description="Disordered" evidence="1">
    <location>
        <begin position="227"/>
        <end position="264"/>
    </location>
</feature>
<organism evidence="2 3">
    <name type="scientific">Calicophoron daubneyi</name>
    <name type="common">Rumen fluke</name>
    <name type="synonym">Paramphistomum daubneyi</name>
    <dbReference type="NCBI Taxonomy" id="300641"/>
    <lineage>
        <taxon>Eukaryota</taxon>
        <taxon>Metazoa</taxon>
        <taxon>Spiralia</taxon>
        <taxon>Lophotrochozoa</taxon>
        <taxon>Platyhelminthes</taxon>
        <taxon>Trematoda</taxon>
        <taxon>Digenea</taxon>
        <taxon>Plagiorchiida</taxon>
        <taxon>Pronocephalata</taxon>
        <taxon>Paramphistomoidea</taxon>
        <taxon>Paramphistomidae</taxon>
        <taxon>Calicophoron</taxon>
    </lineage>
</organism>
<accession>A0AAV2TDQ2</accession>
<proteinExistence type="predicted"/>
<dbReference type="AlphaFoldDB" id="A0AAV2TDQ2"/>